<dbReference type="Pfam" id="PF07833">
    <property type="entry name" value="Cu_amine_oxidN1"/>
    <property type="match status" value="1"/>
</dbReference>
<gene>
    <name evidence="3" type="ORF">BFG57_16885</name>
</gene>
<comment type="caution">
    <text evidence="3">The sequence shown here is derived from an EMBL/GenBank/DDBJ whole genome shotgun (WGS) entry which is preliminary data.</text>
</comment>
<dbReference type="AlphaFoldDB" id="A0A1E5LD98"/>
<dbReference type="SUPFAM" id="SSF55383">
    <property type="entry name" value="Copper amine oxidase, domain N"/>
    <property type="match status" value="1"/>
</dbReference>
<reference evidence="3 4" key="1">
    <citation type="submission" date="2016-08" db="EMBL/GenBank/DDBJ databases">
        <title>Genome of Bacillus solimangrovi GH2-4.</title>
        <authorList>
            <person name="Lim S."/>
            <person name="Kim B.-C."/>
        </authorList>
    </citation>
    <scope>NUCLEOTIDE SEQUENCE [LARGE SCALE GENOMIC DNA]</scope>
    <source>
        <strain evidence="3 4">GH2-4</strain>
    </source>
</reference>
<accession>A0A1E5LD98</accession>
<keyword evidence="1" id="KW-0732">Signal</keyword>
<dbReference type="EMBL" id="MJEH01000036">
    <property type="protein sequence ID" value="OEH92051.1"/>
    <property type="molecule type" value="Genomic_DNA"/>
</dbReference>
<feature type="domain" description="Copper amine oxidase-like N-terminal" evidence="2">
    <location>
        <begin position="38"/>
        <end position="144"/>
    </location>
</feature>
<keyword evidence="4" id="KW-1185">Reference proteome</keyword>
<dbReference type="STRING" id="1305675.BFG57_16885"/>
<protein>
    <recommendedName>
        <fullName evidence="2">Copper amine oxidase-like N-terminal domain-containing protein</fullName>
    </recommendedName>
</protein>
<dbReference type="InterPro" id="IPR012854">
    <property type="entry name" value="Cu_amine_oxidase-like_N"/>
</dbReference>
<evidence type="ECO:0000259" key="2">
    <source>
        <dbReference type="Pfam" id="PF07833"/>
    </source>
</evidence>
<evidence type="ECO:0000313" key="4">
    <source>
        <dbReference type="Proteomes" id="UP000095209"/>
    </source>
</evidence>
<dbReference type="RefSeq" id="WP_069717903.1">
    <property type="nucleotide sequence ID" value="NZ_MJEH01000036.1"/>
</dbReference>
<name>A0A1E5LD98_9BACI</name>
<organism evidence="3 4">
    <name type="scientific">Bacillus solimangrovi</name>
    <dbReference type="NCBI Taxonomy" id="1305675"/>
    <lineage>
        <taxon>Bacteria</taxon>
        <taxon>Bacillati</taxon>
        <taxon>Bacillota</taxon>
        <taxon>Bacilli</taxon>
        <taxon>Bacillales</taxon>
        <taxon>Bacillaceae</taxon>
        <taxon>Bacillus</taxon>
    </lineage>
</organism>
<dbReference type="Proteomes" id="UP000095209">
    <property type="component" value="Unassembled WGS sequence"/>
</dbReference>
<proteinExistence type="predicted"/>
<feature type="signal peptide" evidence="1">
    <location>
        <begin position="1"/>
        <end position="23"/>
    </location>
</feature>
<sequence>MKKFVLSIIFVFCLFFSYSTASANHSDNLAEANVEINVNGEFIQTDVYPYLKDQHLLIPIRTLSTLGLSYGWDTSSNTVTIQNADEDTLIIKANSQVAYKNNNKIKMNIPAQMTNGRIFVPVRFITESLGYHVQYESIRRMVFITSNDYAFNMDSLNQEDKVAARRAAISLPLTPDFKTLDNPVSPFHEYIFLTGETNKYIYYNGHTGTIVEIKDGKAVVQGQYELGKKGILFNFEDFSGKITKMNIEDPLLKPYFLSMHGIVGFKNNGDGTMLVYYEYEHGTERATVSFTGSHSNLIQNPWEIERSEPRKKRIFVE</sequence>
<dbReference type="InterPro" id="IPR036582">
    <property type="entry name" value="Mao_N_sf"/>
</dbReference>
<evidence type="ECO:0000313" key="3">
    <source>
        <dbReference type="EMBL" id="OEH92051.1"/>
    </source>
</evidence>
<feature type="chain" id="PRO_5009180899" description="Copper amine oxidase-like N-terminal domain-containing protein" evidence="1">
    <location>
        <begin position="24"/>
        <end position="317"/>
    </location>
</feature>
<evidence type="ECO:0000256" key="1">
    <source>
        <dbReference type="SAM" id="SignalP"/>
    </source>
</evidence>
<dbReference type="Gene3D" id="3.30.457.10">
    <property type="entry name" value="Copper amine oxidase-like, N-terminal domain"/>
    <property type="match status" value="1"/>
</dbReference>